<sequence>FDAIIIGAGPGGLTCASNVLDQGASRICIFDPAFNAGRIDEKYREVPSNTKAGLFVQWATGTKVFSEIIDRAPKGNAFERLKSVDQDKTCQLADAIDVAKLLSDGLRSDPRVTSITATVSHLAKQKDVWSLLHGDISADRVVMAPGSHPRPNPMVNDYPHLTPLDLDTTLAPSVLRKVVPAGSKVGVVGASHSAILALKNLFDLGDISIVNFYRSPLLYAIYKDGWILYDNTGLKGVAADFARQVLEAEHLPPNLRRVNLKEDARSEKEIYDAELKDCTHVVSAIGYDTNELPRIEVDGREVQPEFDPLTGKFYMSQGDREYLKGLFGAGIAFPERTTDPEGNVESAVGWFKFMKFVKRVSPTW</sequence>
<dbReference type="InterPro" id="IPR053275">
    <property type="entry name" value="Agnestin_monoxygenase"/>
</dbReference>
<organism evidence="2 3">
    <name type="scientific">Rhizodiscina lignyota</name>
    <dbReference type="NCBI Taxonomy" id="1504668"/>
    <lineage>
        <taxon>Eukaryota</taxon>
        <taxon>Fungi</taxon>
        <taxon>Dikarya</taxon>
        <taxon>Ascomycota</taxon>
        <taxon>Pezizomycotina</taxon>
        <taxon>Dothideomycetes</taxon>
        <taxon>Pleosporomycetidae</taxon>
        <taxon>Aulographales</taxon>
        <taxon>Rhizodiscinaceae</taxon>
        <taxon>Rhizodiscina</taxon>
    </lineage>
</organism>
<evidence type="ECO:0000259" key="1">
    <source>
        <dbReference type="Pfam" id="PF07992"/>
    </source>
</evidence>
<dbReference type="EMBL" id="ML978122">
    <property type="protein sequence ID" value="KAF2103181.1"/>
    <property type="molecule type" value="Genomic_DNA"/>
</dbReference>
<dbReference type="Proteomes" id="UP000799772">
    <property type="component" value="Unassembled WGS sequence"/>
</dbReference>
<dbReference type="InterPro" id="IPR023753">
    <property type="entry name" value="FAD/NAD-binding_dom"/>
</dbReference>
<dbReference type="PANTHER" id="PTHR38688:SF1">
    <property type="entry name" value="FAD_NAD(P)-BINDING DOMAIN-CONTAINING PROTEIN"/>
    <property type="match status" value="1"/>
</dbReference>
<dbReference type="InterPro" id="IPR036188">
    <property type="entry name" value="FAD/NAD-bd_sf"/>
</dbReference>
<feature type="domain" description="FAD/NAD(P)-binding" evidence="1">
    <location>
        <begin position="2"/>
        <end position="292"/>
    </location>
</feature>
<evidence type="ECO:0000313" key="2">
    <source>
        <dbReference type="EMBL" id="KAF2103181.1"/>
    </source>
</evidence>
<dbReference type="SUPFAM" id="SSF51905">
    <property type="entry name" value="FAD/NAD(P)-binding domain"/>
    <property type="match status" value="1"/>
</dbReference>
<feature type="non-terminal residue" evidence="2">
    <location>
        <position position="1"/>
    </location>
</feature>
<evidence type="ECO:0000313" key="3">
    <source>
        <dbReference type="Proteomes" id="UP000799772"/>
    </source>
</evidence>
<dbReference type="Pfam" id="PF07992">
    <property type="entry name" value="Pyr_redox_2"/>
    <property type="match status" value="1"/>
</dbReference>
<reference evidence="2" key="1">
    <citation type="journal article" date="2020" name="Stud. Mycol.">
        <title>101 Dothideomycetes genomes: a test case for predicting lifestyles and emergence of pathogens.</title>
        <authorList>
            <person name="Haridas S."/>
            <person name="Albert R."/>
            <person name="Binder M."/>
            <person name="Bloem J."/>
            <person name="Labutti K."/>
            <person name="Salamov A."/>
            <person name="Andreopoulos B."/>
            <person name="Baker S."/>
            <person name="Barry K."/>
            <person name="Bills G."/>
            <person name="Bluhm B."/>
            <person name="Cannon C."/>
            <person name="Castanera R."/>
            <person name="Culley D."/>
            <person name="Daum C."/>
            <person name="Ezra D."/>
            <person name="Gonzalez J."/>
            <person name="Henrissat B."/>
            <person name="Kuo A."/>
            <person name="Liang C."/>
            <person name="Lipzen A."/>
            <person name="Lutzoni F."/>
            <person name="Magnuson J."/>
            <person name="Mondo S."/>
            <person name="Nolan M."/>
            <person name="Ohm R."/>
            <person name="Pangilinan J."/>
            <person name="Park H.-J."/>
            <person name="Ramirez L."/>
            <person name="Alfaro M."/>
            <person name="Sun H."/>
            <person name="Tritt A."/>
            <person name="Yoshinaga Y."/>
            <person name="Zwiers L.-H."/>
            <person name="Turgeon B."/>
            <person name="Goodwin S."/>
            <person name="Spatafora J."/>
            <person name="Crous P."/>
            <person name="Grigoriev I."/>
        </authorList>
    </citation>
    <scope>NUCLEOTIDE SEQUENCE</scope>
    <source>
        <strain evidence="2">CBS 133067</strain>
    </source>
</reference>
<accession>A0A9P4M9Z4</accession>
<dbReference type="AlphaFoldDB" id="A0A9P4M9Z4"/>
<comment type="caution">
    <text evidence="2">The sequence shown here is derived from an EMBL/GenBank/DDBJ whole genome shotgun (WGS) entry which is preliminary data.</text>
</comment>
<protein>
    <recommendedName>
        <fullName evidence="1">FAD/NAD(P)-binding domain-containing protein</fullName>
    </recommendedName>
</protein>
<gene>
    <name evidence="2" type="ORF">NA57DRAFT_15349</name>
</gene>
<dbReference type="GO" id="GO:0016491">
    <property type="term" value="F:oxidoreductase activity"/>
    <property type="evidence" value="ECO:0007669"/>
    <property type="project" value="InterPro"/>
</dbReference>
<dbReference type="PRINTS" id="PR00368">
    <property type="entry name" value="FADPNR"/>
</dbReference>
<dbReference type="PRINTS" id="PR00411">
    <property type="entry name" value="PNDRDTASEI"/>
</dbReference>
<name>A0A9P4M9Z4_9PEZI</name>
<dbReference type="PANTHER" id="PTHR38688">
    <property type="entry name" value="PYR_REDOX_2 DOMAIN-CONTAINING PROTEIN"/>
    <property type="match status" value="1"/>
</dbReference>
<feature type="non-terminal residue" evidence="2">
    <location>
        <position position="364"/>
    </location>
</feature>
<dbReference type="Gene3D" id="3.50.50.60">
    <property type="entry name" value="FAD/NAD(P)-binding domain"/>
    <property type="match status" value="1"/>
</dbReference>
<proteinExistence type="predicted"/>
<keyword evidence="3" id="KW-1185">Reference proteome</keyword>
<dbReference type="OrthoDB" id="432536at2759"/>